<comment type="caution">
    <text evidence="2">The sequence shown here is derived from an EMBL/GenBank/DDBJ whole genome shotgun (WGS) entry which is preliminary data.</text>
</comment>
<accession>A0A855XK95</accession>
<dbReference type="AlphaFoldDB" id="A0A855XK95"/>
<sequence>MREYFRIRPRIGKYESLTSYIARVAKLNETTFNGIIRKVSLKNQYLQNSRYRYLDINPNRVINIELLSDLTCVAKEELLSQTLHPFELRISGESEMNLSDQFSRTGLWKFYDSTKRWFCPMCLKDHKIFKILWQFENITICEIHKCYLQKACNKCGNEQPYIGNQLMDGRCHTCNLSLSSDEKESLAEDLLTIENLTINQFWKSFVSLNEPITAVQFGLSIKQTISLKILYLQSDLLEEKSSARKPLTRRYKAYFKKMLLTGDSGKDSFLAAVIRFFIFSGISIDQFRDLRVPEKFFYSFIKSEHKEDMVHLKEASNCETPWCQYINNNDRMQHLGIYRTSRGDFYCSGCYIKYGYQKNTGKWIELKGDIKLIKKIIPYMHLNQARFKIFKEINDISSFRLNEIIGYMYVHELVPVNYESVYDKCSIPGVKELLDKFKVLIKQVGRSVKNLQIEARKIYGWKIAEFFLFYHQKEVQELVLNTPNKISNSPSHHKAIPRLLNNYILRSLDDYINACKMRNLCSLENKIIKLKISNCILFLHGIEQIILAKKENLLLKEEQVYVDLCWKGAKQYVNQQRNEKKLISTGEIFRVLVRSYHWIQSRCPELPLWIKEQVKASLNENKKMVLEKKKEKIEKAMKYLKEQDLDISKSAIVRVAGLKYYEITGKNELSDYYFELLRLG</sequence>
<feature type="domain" description="TniQ" evidence="1">
    <location>
        <begin position="7"/>
        <end position="148"/>
    </location>
</feature>
<dbReference type="Pfam" id="PF06527">
    <property type="entry name" value="TniQ"/>
    <property type="match status" value="1"/>
</dbReference>
<dbReference type="Proteomes" id="UP000247078">
    <property type="component" value="Unassembled WGS sequence"/>
</dbReference>
<evidence type="ECO:0000313" key="2">
    <source>
        <dbReference type="EMBL" id="PWW32919.1"/>
    </source>
</evidence>
<proteinExistence type="predicted"/>
<organism evidence="2 3">
    <name type="scientific">Paenibacillus pabuli</name>
    <dbReference type="NCBI Taxonomy" id="1472"/>
    <lineage>
        <taxon>Bacteria</taxon>
        <taxon>Bacillati</taxon>
        <taxon>Bacillota</taxon>
        <taxon>Bacilli</taxon>
        <taxon>Bacillales</taxon>
        <taxon>Paenibacillaceae</taxon>
        <taxon>Paenibacillus</taxon>
    </lineage>
</organism>
<protein>
    <submittedName>
        <fullName evidence="2">TniQ protein</fullName>
    </submittedName>
</protein>
<dbReference type="EMBL" id="QGTZ01000022">
    <property type="protein sequence ID" value="PWW32919.1"/>
    <property type="molecule type" value="Genomic_DNA"/>
</dbReference>
<evidence type="ECO:0000313" key="3">
    <source>
        <dbReference type="Proteomes" id="UP000247078"/>
    </source>
</evidence>
<reference evidence="2 3" key="1">
    <citation type="submission" date="2018-05" db="EMBL/GenBank/DDBJ databases">
        <title>Freshwater and sediment microbial communities from various areas in North America, analyzing microbe dynamics in response to fracking.</title>
        <authorList>
            <person name="Lamendella R."/>
        </authorList>
    </citation>
    <scope>NUCLEOTIDE SEQUENCE [LARGE SCALE GENOMIC DNA]</scope>
    <source>
        <strain evidence="2 3">DB-3</strain>
    </source>
</reference>
<name>A0A855XK95_9BACL</name>
<dbReference type="InterPro" id="IPR009492">
    <property type="entry name" value="TniQ"/>
</dbReference>
<gene>
    <name evidence="2" type="ORF">DET56_12255</name>
</gene>
<evidence type="ECO:0000259" key="1">
    <source>
        <dbReference type="Pfam" id="PF06527"/>
    </source>
</evidence>
<dbReference type="RefSeq" id="WP_167434897.1">
    <property type="nucleotide sequence ID" value="NZ_QGTZ01000022.1"/>
</dbReference>